<keyword evidence="14" id="KW-1185">Reference proteome</keyword>
<proteinExistence type="inferred from homology"/>
<sequence>MKLTFLLVFVAALQVSANVRGQERVSLNLKQVEISRVLNSIEKLGTYRFLYNSRLATIRKKVTVDVKDMPVADLLKNMFNGTDLTFRQLDNNLIVVVSNSPEAQDIKITGKITGDNGEPLSGVSITVKGTVNGTSTDNNGNFTITVPENGRLIISYIGYETQDVAINKQSVINVKLVTANKSMDQVVVIGYGQATKRDLTGSIVKIDGKEISDKPNTNPVASLQSKVAGVYIVNNGTPGQAPDIRIRGTGSIGSIAPLYVVDGVFTYDISFVNPNDIESMEVLKDPSSLAIFGNQGANGVIIITTKRAKAGQSIFTFSTSTGVKQLVDKIKLANASQFNTLFAEENANNGVTNTGYLTLPDMQNNTDWINAVTRTGVQSANNLSIASATDNNKFNFSIGYTLDQGIVLHEQLQRVTATLNDEAKINRWLKIGVNFTVMREDLPYDATNELNLARQVMPQVSAKTKAFRVQNPYGSDTLTENLYSTTLPALQNSGVQNPLLDIYSKYNSNIDILYRYVGSVYAEINLMKHLTFRSAVYGDFSNESHRQYSPLYYGYDPGLDAPTLVGTQTKVVQDLTDTKNAQTDNILTYKNSFKNHNLTLIAGATTYSHDITINQEWVVPTDPSTPIPNDKRFWYPSAWPNSEVTNDPNKTYSYQYQPNWTVGFFGRALYNYDQKYYLNASVRRDGSSSFLSSHRWGNYWTLGAAWELTKENFMAGQKAFDFLKLKGSVGTLGDQSVPTGVYYPSYPGVVSNGQTVWPEPNAQGYGGAGFITSSSYGKAYIANPNLHWETVHQYEVGVELEAFQRRLHFEATYFHRRTDGAMGLYQITNQTQQLENLVNIQNNGQEFTASWYQPITKDLSVNLSGNITFIQNKVLGFDDPSFTYVDATSQNNGEQDSRTIAGQPIGEFYGYIVKGVFQSYAQILGSPVQSSLGQIRPGDLIYADIAGGKGGGPDGVVDSKDRTYIGNPSPKFTYGSSLTVNYKAFNLGVDIGGAWGNKIFRAWGSLEAPYQRVNYAGFQLDAWHGPGTSNWTPLLSSGDRANYVGSTYSIENGSYVRLRNIQIGYTVPARVFSKSSAIKALRVYINAQNLITWKNNSGYTPEYGGFTQYSSLQSSNTLGGAAVSFPPNPLQFGIDQGGGAIPRIISGGLNVTF</sequence>
<accession>A0A8J2UFS2</accession>
<dbReference type="Gene3D" id="2.40.170.20">
    <property type="entry name" value="TonB-dependent receptor, beta-barrel domain"/>
    <property type="match status" value="1"/>
</dbReference>
<dbReference type="InterPro" id="IPR037066">
    <property type="entry name" value="Plug_dom_sf"/>
</dbReference>
<dbReference type="SUPFAM" id="SSF49464">
    <property type="entry name" value="Carboxypeptidase regulatory domain-like"/>
    <property type="match status" value="1"/>
</dbReference>
<keyword evidence="8 10" id="KW-0472">Membrane</keyword>
<keyword evidence="2 10" id="KW-0813">Transport</keyword>
<reference evidence="13" key="2">
    <citation type="submission" date="2020-09" db="EMBL/GenBank/DDBJ databases">
        <authorList>
            <person name="Sun Q."/>
            <person name="Zhou Y."/>
        </authorList>
    </citation>
    <scope>NUCLEOTIDE SEQUENCE</scope>
    <source>
        <strain evidence="13">CGMCC 1.15448</strain>
    </source>
</reference>
<dbReference type="SMART" id="SM00965">
    <property type="entry name" value="STN"/>
    <property type="match status" value="1"/>
</dbReference>
<evidence type="ECO:0000256" key="10">
    <source>
        <dbReference type="PROSITE-ProRule" id="PRU01360"/>
    </source>
</evidence>
<evidence type="ECO:0000256" key="1">
    <source>
        <dbReference type="ARBA" id="ARBA00004571"/>
    </source>
</evidence>
<evidence type="ECO:0000256" key="2">
    <source>
        <dbReference type="ARBA" id="ARBA00022448"/>
    </source>
</evidence>
<dbReference type="PROSITE" id="PS52016">
    <property type="entry name" value="TONB_DEPENDENT_REC_3"/>
    <property type="match status" value="1"/>
</dbReference>
<dbReference type="NCBIfam" id="TIGR04057">
    <property type="entry name" value="SusC_RagA_signa"/>
    <property type="match status" value="1"/>
</dbReference>
<dbReference type="InterPro" id="IPR008969">
    <property type="entry name" value="CarboxyPept-like_regulatory"/>
</dbReference>
<dbReference type="InterPro" id="IPR036942">
    <property type="entry name" value="Beta-barrel_TonB_sf"/>
</dbReference>
<dbReference type="Pfam" id="PF07715">
    <property type="entry name" value="Plug"/>
    <property type="match status" value="1"/>
</dbReference>
<dbReference type="InterPro" id="IPR023996">
    <property type="entry name" value="TonB-dep_OMP_SusC/RagA"/>
</dbReference>
<dbReference type="InterPro" id="IPR023997">
    <property type="entry name" value="TonB-dep_OMP_SusC/RagA_CS"/>
</dbReference>
<evidence type="ECO:0000256" key="3">
    <source>
        <dbReference type="ARBA" id="ARBA00022452"/>
    </source>
</evidence>
<keyword evidence="3 10" id="KW-1134">Transmembrane beta strand</keyword>
<gene>
    <name evidence="13" type="ORF">GCM10011511_39100</name>
</gene>
<dbReference type="Gene3D" id="2.60.40.1120">
    <property type="entry name" value="Carboxypeptidase-like, regulatory domain"/>
    <property type="match status" value="1"/>
</dbReference>
<comment type="similarity">
    <text evidence="10 11">Belongs to the TonB-dependent receptor family.</text>
</comment>
<keyword evidence="4" id="KW-0406">Ion transport</keyword>
<comment type="subcellular location">
    <subcellularLocation>
        <location evidence="1 10">Cell outer membrane</location>
        <topology evidence="1 10">Multi-pass membrane protein</topology>
    </subcellularLocation>
</comment>
<keyword evidence="6" id="KW-0408">Iron</keyword>
<evidence type="ECO:0000313" key="13">
    <source>
        <dbReference type="EMBL" id="GGB11651.1"/>
    </source>
</evidence>
<dbReference type="Pfam" id="PF13715">
    <property type="entry name" value="CarbopepD_reg_2"/>
    <property type="match status" value="1"/>
</dbReference>
<dbReference type="Pfam" id="PF00593">
    <property type="entry name" value="TonB_dep_Rec_b-barrel"/>
    <property type="match status" value="1"/>
</dbReference>
<evidence type="ECO:0000256" key="4">
    <source>
        <dbReference type="ARBA" id="ARBA00022496"/>
    </source>
</evidence>
<dbReference type="InterPro" id="IPR000531">
    <property type="entry name" value="Beta-barrel_TonB"/>
</dbReference>
<protein>
    <submittedName>
        <fullName evidence="13">SusC/RagA family TonB-linked outer membrane protein</fullName>
    </submittedName>
</protein>
<dbReference type="GO" id="GO:0006826">
    <property type="term" value="P:iron ion transport"/>
    <property type="evidence" value="ECO:0007669"/>
    <property type="project" value="UniProtKB-KW"/>
</dbReference>
<dbReference type="AlphaFoldDB" id="A0A8J2UFS2"/>
<keyword evidence="9 10" id="KW-0998">Cell outer membrane</keyword>
<organism evidence="13 14">
    <name type="scientific">Puia dinghuensis</name>
    <dbReference type="NCBI Taxonomy" id="1792502"/>
    <lineage>
        <taxon>Bacteria</taxon>
        <taxon>Pseudomonadati</taxon>
        <taxon>Bacteroidota</taxon>
        <taxon>Chitinophagia</taxon>
        <taxon>Chitinophagales</taxon>
        <taxon>Chitinophagaceae</taxon>
        <taxon>Puia</taxon>
    </lineage>
</organism>
<dbReference type="InterPro" id="IPR011662">
    <property type="entry name" value="Secretin/TonB_short_N"/>
</dbReference>
<dbReference type="SUPFAM" id="SSF56935">
    <property type="entry name" value="Porins"/>
    <property type="match status" value="1"/>
</dbReference>
<reference evidence="13" key="1">
    <citation type="journal article" date="2014" name="Int. J. Syst. Evol. Microbiol.">
        <title>Complete genome sequence of Corynebacterium casei LMG S-19264T (=DSM 44701T), isolated from a smear-ripened cheese.</title>
        <authorList>
            <consortium name="US DOE Joint Genome Institute (JGI-PGF)"/>
            <person name="Walter F."/>
            <person name="Albersmeier A."/>
            <person name="Kalinowski J."/>
            <person name="Ruckert C."/>
        </authorList>
    </citation>
    <scope>NUCLEOTIDE SEQUENCE</scope>
    <source>
        <strain evidence="13">CGMCC 1.15448</strain>
    </source>
</reference>
<evidence type="ECO:0000256" key="8">
    <source>
        <dbReference type="ARBA" id="ARBA00023136"/>
    </source>
</evidence>
<evidence type="ECO:0000256" key="7">
    <source>
        <dbReference type="ARBA" id="ARBA00023077"/>
    </source>
</evidence>
<dbReference type="Pfam" id="PF07660">
    <property type="entry name" value="STN"/>
    <property type="match status" value="1"/>
</dbReference>
<feature type="domain" description="Secretin/TonB short N-terminal" evidence="12">
    <location>
        <begin position="47"/>
        <end position="99"/>
    </location>
</feature>
<evidence type="ECO:0000256" key="5">
    <source>
        <dbReference type="ARBA" id="ARBA00022692"/>
    </source>
</evidence>
<evidence type="ECO:0000259" key="12">
    <source>
        <dbReference type="SMART" id="SM00965"/>
    </source>
</evidence>
<dbReference type="EMBL" id="BMJC01000004">
    <property type="protein sequence ID" value="GGB11651.1"/>
    <property type="molecule type" value="Genomic_DNA"/>
</dbReference>
<comment type="caution">
    <text evidence="13">The sequence shown here is derived from an EMBL/GenBank/DDBJ whole genome shotgun (WGS) entry which is preliminary data.</text>
</comment>
<dbReference type="InterPro" id="IPR039426">
    <property type="entry name" value="TonB-dep_rcpt-like"/>
</dbReference>
<dbReference type="RefSeq" id="WP_188934840.1">
    <property type="nucleotide sequence ID" value="NZ_BMJC01000004.1"/>
</dbReference>
<dbReference type="Proteomes" id="UP000607559">
    <property type="component" value="Unassembled WGS sequence"/>
</dbReference>
<dbReference type="NCBIfam" id="TIGR04056">
    <property type="entry name" value="OMP_RagA_SusC"/>
    <property type="match status" value="1"/>
</dbReference>
<keyword evidence="5 10" id="KW-0812">Transmembrane</keyword>
<dbReference type="GO" id="GO:0009279">
    <property type="term" value="C:cell outer membrane"/>
    <property type="evidence" value="ECO:0007669"/>
    <property type="project" value="UniProtKB-SubCell"/>
</dbReference>
<keyword evidence="4" id="KW-0410">Iron transport</keyword>
<dbReference type="InterPro" id="IPR012910">
    <property type="entry name" value="Plug_dom"/>
</dbReference>
<dbReference type="Gene3D" id="2.170.130.10">
    <property type="entry name" value="TonB-dependent receptor, plug domain"/>
    <property type="match status" value="1"/>
</dbReference>
<evidence type="ECO:0000256" key="9">
    <source>
        <dbReference type="ARBA" id="ARBA00023237"/>
    </source>
</evidence>
<name>A0A8J2UFS2_9BACT</name>
<evidence type="ECO:0000313" key="14">
    <source>
        <dbReference type="Proteomes" id="UP000607559"/>
    </source>
</evidence>
<evidence type="ECO:0000256" key="11">
    <source>
        <dbReference type="RuleBase" id="RU003357"/>
    </source>
</evidence>
<evidence type="ECO:0000256" key="6">
    <source>
        <dbReference type="ARBA" id="ARBA00023004"/>
    </source>
</evidence>
<keyword evidence="7 11" id="KW-0798">TonB box</keyword>